<dbReference type="AlphaFoldDB" id="A0A837DAK6"/>
<sequence length="42" mass="4568">MTVTFDESKCVRHAGFGVSTSPDVSGSRRGRGRIHMRVVGYA</sequence>
<comment type="caution">
    <text evidence="1">The sequence shown here is derived from an EMBL/GenBank/DDBJ whole genome shotgun (WGS) entry which is preliminary data.</text>
</comment>
<accession>A0A837DAK6</accession>
<gene>
    <name evidence="1" type="ORF">MINT15_22130</name>
</gene>
<name>A0A837DAK6_9PSEU</name>
<dbReference type="Proteomes" id="UP000030848">
    <property type="component" value="Unassembled WGS sequence"/>
</dbReference>
<organism evidence="1 2">
    <name type="scientific">Saccharomonospora viridis</name>
    <dbReference type="NCBI Taxonomy" id="1852"/>
    <lineage>
        <taxon>Bacteria</taxon>
        <taxon>Bacillati</taxon>
        <taxon>Actinomycetota</taxon>
        <taxon>Actinomycetes</taxon>
        <taxon>Pseudonocardiales</taxon>
        <taxon>Pseudonocardiaceae</taxon>
        <taxon>Saccharomonospora</taxon>
    </lineage>
</organism>
<reference evidence="1 2" key="1">
    <citation type="submission" date="2014-10" db="EMBL/GenBank/DDBJ databases">
        <title>Genome sequence of Micropolyspora internatus JCM3315.</title>
        <authorList>
            <person name="Shin S.-K."/>
            <person name="Yi H."/>
        </authorList>
    </citation>
    <scope>NUCLEOTIDE SEQUENCE [LARGE SCALE GENOMIC DNA]</scope>
    <source>
        <strain evidence="1 2">JCM 3315</strain>
    </source>
</reference>
<evidence type="ECO:0000313" key="2">
    <source>
        <dbReference type="Proteomes" id="UP000030848"/>
    </source>
</evidence>
<protein>
    <submittedName>
        <fullName evidence="1">Uncharacterized protein</fullName>
    </submittedName>
</protein>
<evidence type="ECO:0000313" key="1">
    <source>
        <dbReference type="EMBL" id="KHF43908.1"/>
    </source>
</evidence>
<dbReference type="EMBL" id="JRZE01000004">
    <property type="protein sequence ID" value="KHF43908.1"/>
    <property type="molecule type" value="Genomic_DNA"/>
</dbReference>
<proteinExistence type="predicted"/>